<dbReference type="InterPro" id="IPR000626">
    <property type="entry name" value="Ubiquitin-like_dom"/>
</dbReference>
<reference evidence="4" key="1">
    <citation type="journal article" date="2021" name="Proc. Natl. Acad. Sci. U.S.A.">
        <title>Three genomes in the algal genus Volvox reveal the fate of a haploid sex-determining region after a transition to homothallism.</title>
        <authorList>
            <person name="Yamamoto K."/>
            <person name="Hamaji T."/>
            <person name="Kawai-Toyooka H."/>
            <person name="Matsuzaki R."/>
            <person name="Takahashi F."/>
            <person name="Nishimura Y."/>
            <person name="Kawachi M."/>
            <person name="Noguchi H."/>
            <person name="Minakuchi Y."/>
            <person name="Umen J.G."/>
            <person name="Toyoda A."/>
            <person name="Nozaki H."/>
        </authorList>
    </citation>
    <scope>NUCLEOTIDE SEQUENCE</scope>
    <source>
        <strain evidence="4">NIES-3780</strain>
    </source>
</reference>
<name>A0A8J4EY37_9CHLO</name>
<feature type="transmembrane region" description="Helical" evidence="2">
    <location>
        <begin position="437"/>
        <end position="459"/>
    </location>
</feature>
<keyword evidence="5" id="KW-1185">Reference proteome</keyword>
<evidence type="ECO:0000256" key="2">
    <source>
        <dbReference type="SAM" id="Phobius"/>
    </source>
</evidence>
<dbReference type="PROSITE" id="PS50053">
    <property type="entry name" value="UBIQUITIN_2"/>
    <property type="match status" value="1"/>
</dbReference>
<evidence type="ECO:0000256" key="1">
    <source>
        <dbReference type="SAM" id="MobiDB-lite"/>
    </source>
</evidence>
<dbReference type="InterPro" id="IPR029071">
    <property type="entry name" value="Ubiquitin-like_domsf"/>
</dbReference>
<dbReference type="Proteomes" id="UP000747399">
    <property type="component" value="Unassembled WGS sequence"/>
</dbReference>
<evidence type="ECO:0000259" key="3">
    <source>
        <dbReference type="PROSITE" id="PS50053"/>
    </source>
</evidence>
<accession>A0A8J4EY37</accession>
<sequence length="460" mass="48326">MSSEMSQQYSVDLLVDATVTGSTYRKLFNYDIKNVNNLRGLKLRVLEDLKAAGAPVETHTTEVVLRNYMLTDYDRTLFNSIGAKSCALSDQDSWSAGPGKCCRLLAAAPSPQTPIGPADESRHAMLAVASRQFYDRSLGGGSVLPLEARIKPQALPGPNSSEGITTAAQPSNPNTDDASMLVGISSAPTPDRATSTESEAFDITVRDFRGRCHMVRVCGATNISRLKTGIAAALGCSVVSHWRLIYRGRLLDDGLDLADYSISAGALVEVQMTSQQHQLQSCGKKVAIRSLMNSDGSKDGATCASTAKATGTAAVAHCGAPWGNPVAKGVVPSQMAVQVLLPSGLFVQVPRNAVDDVSQFLCRILEEEKLILLKPAPESVAAAKGASLSPTPPGTSQGLLPGGALPTRGASRATHRSLRCDARGADTRPRTGHLKGVVLGQKLLAVLLAAAAVVMAMVVL</sequence>
<comment type="caution">
    <text evidence="4">The sequence shown here is derived from an EMBL/GenBank/DDBJ whole genome shotgun (WGS) entry which is preliminary data.</text>
</comment>
<dbReference type="SUPFAM" id="SSF54236">
    <property type="entry name" value="Ubiquitin-like"/>
    <property type="match status" value="1"/>
</dbReference>
<dbReference type="SMART" id="SM00213">
    <property type="entry name" value="UBQ"/>
    <property type="match status" value="1"/>
</dbReference>
<feature type="compositionally biased region" description="Polar residues" evidence="1">
    <location>
        <begin position="158"/>
        <end position="174"/>
    </location>
</feature>
<feature type="region of interest" description="Disordered" evidence="1">
    <location>
        <begin position="384"/>
        <end position="418"/>
    </location>
</feature>
<keyword evidence="2" id="KW-0472">Membrane</keyword>
<evidence type="ECO:0000313" key="4">
    <source>
        <dbReference type="EMBL" id="GIL52825.1"/>
    </source>
</evidence>
<dbReference type="AlphaFoldDB" id="A0A8J4EY37"/>
<keyword evidence="2" id="KW-0812">Transmembrane</keyword>
<organism evidence="4 5">
    <name type="scientific">Volvox africanus</name>
    <dbReference type="NCBI Taxonomy" id="51714"/>
    <lineage>
        <taxon>Eukaryota</taxon>
        <taxon>Viridiplantae</taxon>
        <taxon>Chlorophyta</taxon>
        <taxon>core chlorophytes</taxon>
        <taxon>Chlorophyceae</taxon>
        <taxon>CS clade</taxon>
        <taxon>Chlamydomonadales</taxon>
        <taxon>Volvocaceae</taxon>
        <taxon>Volvox</taxon>
    </lineage>
</organism>
<gene>
    <name evidence="4" type="ORF">Vafri_8592</name>
</gene>
<feature type="region of interest" description="Disordered" evidence="1">
    <location>
        <begin position="154"/>
        <end position="174"/>
    </location>
</feature>
<protein>
    <recommendedName>
        <fullName evidence="3">Ubiquitin-like domain-containing protein</fullName>
    </recommendedName>
</protein>
<feature type="domain" description="Ubiquitin-like" evidence="3">
    <location>
        <begin position="201"/>
        <end position="273"/>
    </location>
</feature>
<keyword evidence="2" id="KW-1133">Transmembrane helix</keyword>
<dbReference type="EMBL" id="BNCO01000014">
    <property type="protein sequence ID" value="GIL52825.1"/>
    <property type="molecule type" value="Genomic_DNA"/>
</dbReference>
<dbReference type="Gene3D" id="3.10.20.90">
    <property type="entry name" value="Phosphatidylinositol 3-kinase Catalytic Subunit, Chain A, domain 1"/>
    <property type="match status" value="1"/>
</dbReference>
<evidence type="ECO:0000313" key="5">
    <source>
        <dbReference type="Proteomes" id="UP000747399"/>
    </source>
</evidence>
<dbReference type="Pfam" id="PF00240">
    <property type="entry name" value="ubiquitin"/>
    <property type="match status" value="1"/>
</dbReference>
<proteinExistence type="predicted"/>